<dbReference type="EMBL" id="JBHSWV010000628">
    <property type="protein sequence ID" value="MFC6768835.1"/>
    <property type="molecule type" value="Genomic_DNA"/>
</dbReference>
<dbReference type="Proteomes" id="UP001596383">
    <property type="component" value="Unassembled WGS sequence"/>
</dbReference>
<sequence>MLEGVNVALGITGSIAAVKTVELAHELRRQGAEVRGVMTGSAQGIIHPWAVEFATENEVVTEITGGVEHVDLCGYDGWADVFLIAPATANTVGKVAGAVDDTPVTTCATTALG</sequence>
<proteinExistence type="predicted"/>
<dbReference type="RefSeq" id="WP_273741567.1">
    <property type="nucleotide sequence ID" value="NZ_JAQIVI010000628.1"/>
</dbReference>
<evidence type="ECO:0000313" key="2">
    <source>
        <dbReference type="EMBL" id="MFC6768835.1"/>
    </source>
</evidence>
<feature type="domain" description="Flavoprotein" evidence="1">
    <location>
        <begin position="6"/>
        <end position="112"/>
    </location>
</feature>
<feature type="non-terminal residue" evidence="2">
    <location>
        <position position="113"/>
    </location>
</feature>
<reference evidence="2 3" key="1">
    <citation type="journal article" date="2019" name="Int. J. Syst. Evol. Microbiol.">
        <title>The Global Catalogue of Microorganisms (GCM) 10K type strain sequencing project: providing services to taxonomists for standard genome sequencing and annotation.</title>
        <authorList>
            <consortium name="The Broad Institute Genomics Platform"/>
            <consortium name="The Broad Institute Genome Sequencing Center for Infectious Disease"/>
            <person name="Wu L."/>
            <person name="Ma J."/>
        </authorList>
    </citation>
    <scope>NUCLEOTIDE SEQUENCE [LARGE SCALE GENOMIC DNA]</scope>
    <source>
        <strain evidence="2 3">LMG 29247</strain>
    </source>
</reference>
<keyword evidence="3" id="KW-1185">Reference proteome</keyword>
<evidence type="ECO:0000259" key="1">
    <source>
        <dbReference type="Pfam" id="PF02441"/>
    </source>
</evidence>
<dbReference type="SUPFAM" id="SSF52507">
    <property type="entry name" value="Homo-oligomeric flavin-containing Cys decarboxylases, HFCD"/>
    <property type="match status" value="1"/>
</dbReference>
<dbReference type="InterPro" id="IPR003382">
    <property type="entry name" value="Flavoprotein"/>
</dbReference>
<dbReference type="PANTHER" id="PTHR14359">
    <property type="entry name" value="HOMO-OLIGOMERIC FLAVIN CONTAINING CYS DECARBOXYLASE FAMILY"/>
    <property type="match status" value="1"/>
</dbReference>
<protein>
    <submittedName>
        <fullName evidence="2">Flavoprotein</fullName>
    </submittedName>
</protein>
<dbReference type="Pfam" id="PF02441">
    <property type="entry name" value="Flavoprotein"/>
    <property type="match status" value="1"/>
</dbReference>
<gene>
    <name evidence="2" type="ORF">ACFQE6_28630</name>
</gene>
<comment type="caution">
    <text evidence="2">The sequence shown here is derived from an EMBL/GenBank/DDBJ whole genome shotgun (WGS) entry which is preliminary data.</text>
</comment>
<name>A0ABD5T0G0_9EURY</name>
<organism evidence="2 3">
    <name type="scientific">Natrinema soli</name>
    <dbReference type="NCBI Taxonomy" id="1930624"/>
    <lineage>
        <taxon>Archaea</taxon>
        <taxon>Methanobacteriati</taxon>
        <taxon>Methanobacteriota</taxon>
        <taxon>Stenosarchaea group</taxon>
        <taxon>Halobacteria</taxon>
        <taxon>Halobacteriales</taxon>
        <taxon>Natrialbaceae</taxon>
        <taxon>Natrinema</taxon>
    </lineage>
</organism>
<dbReference type="AlphaFoldDB" id="A0ABD5T0G0"/>
<dbReference type="Gene3D" id="3.40.50.1950">
    <property type="entry name" value="Flavin prenyltransferase-like"/>
    <property type="match status" value="1"/>
</dbReference>
<accession>A0ABD5T0G0</accession>
<dbReference type="PANTHER" id="PTHR14359:SF6">
    <property type="entry name" value="PHOSPHOPANTOTHENOYLCYSTEINE DECARBOXYLASE"/>
    <property type="match status" value="1"/>
</dbReference>
<dbReference type="InterPro" id="IPR036551">
    <property type="entry name" value="Flavin_trans-like"/>
</dbReference>
<evidence type="ECO:0000313" key="3">
    <source>
        <dbReference type="Proteomes" id="UP001596383"/>
    </source>
</evidence>